<dbReference type="Proteomes" id="UP000013569">
    <property type="component" value="Unassembled WGS sequence"/>
</dbReference>
<keyword evidence="1" id="KW-0812">Transmembrane</keyword>
<protein>
    <submittedName>
        <fullName evidence="2">Uncharacterized protein</fullName>
    </submittedName>
</protein>
<evidence type="ECO:0000256" key="1">
    <source>
        <dbReference type="SAM" id="Phobius"/>
    </source>
</evidence>
<organism evidence="2 3">
    <name type="scientific">Gordonia terrae C-6</name>
    <dbReference type="NCBI Taxonomy" id="1316928"/>
    <lineage>
        <taxon>Bacteria</taxon>
        <taxon>Bacillati</taxon>
        <taxon>Actinomycetota</taxon>
        <taxon>Actinomycetes</taxon>
        <taxon>Mycobacteriales</taxon>
        <taxon>Gordoniaceae</taxon>
        <taxon>Gordonia</taxon>
    </lineage>
</organism>
<proteinExistence type="predicted"/>
<comment type="caution">
    <text evidence="2">The sequence shown here is derived from an EMBL/GenBank/DDBJ whole genome shotgun (WGS) entry which is preliminary data.</text>
</comment>
<dbReference type="PATRIC" id="fig|1316928.3.peg.1799"/>
<accession>R7YAU5</accession>
<keyword evidence="1" id="KW-1133">Transmembrane helix</keyword>
<feature type="transmembrane region" description="Helical" evidence="1">
    <location>
        <begin position="13"/>
        <end position="37"/>
    </location>
</feature>
<sequence length="60" mass="6853">MNRRHNVFERQEVAMTALVLAIVSGIILLAVVTRTLIVTVRDDRGRMPYRAGYDTRRPSP</sequence>
<name>R7YAU5_9ACTN</name>
<dbReference type="AlphaFoldDB" id="R7YAU5"/>
<evidence type="ECO:0000313" key="2">
    <source>
        <dbReference type="EMBL" id="EON33143.1"/>
    </source>
</evidence>
<keyword evidence="1" id="KW-0472">Membrane</keyword>
<dbReference type="EMBL" id="AQPW01000007">
    <property type="protein sequence ID" value="EON33143.1"/>
    <property type="molecule type" value="Genomic_DNA"/>
</dbReference>
<evidence type="ECO:0000313" key="3">
    <source>
        <dbReference type="Proteomes" id="UP000013569"/>
    </source>
</evidence>
<reference evidence="2 3" key="1">
    <citation type="journal article" date="2013" name="Genome Announc.">
        <title>Draft Genome Sequence of a Benzothiophene-Desulfurizing Bacterium, Gordona terrae Strain C-6.</title>
        <authorList>
            <person name="Wang W."/>
            <person name="Ma T."/>
            <person name="Ren Y."/>
            <person name="Li G."/>
        </authorList>
    </citation>
    <scope>NUCLEOTIDE SEQUENCE [LARGE SCALE GENOMIC DNA]</scope>
    <source>
        <strain evidence="2 3">C-6</strain>
    </source>
</reference>
<gene>
    <name evidence="2" type="ORF">GTC6_08989</name>
</gene>